<dbReference type="Proteomes" id="UP000101183">
    <property type="component" value="Segment"/>
</dbReference>
<reference evidence="2" key="2">
    <citation type="submission" date="2019-10" db="EMBL/GenBank/DDBJ databases">
        <title>The complete genome of Cyprinid herpesvirus 2, a new strain isolated from Allogynogenetic crucian carp.</title>
        <authorList>
            <person name="Jiang Y."/>
            <person name="Wang H."/>
            <person name="Lu L."/>
        </authorList>
    </citation>
    <scope>NUCLEOTIDE SEQUENCE</scope>
    <source>
        <strain evidence="2">YC-01</strain>
    </source>
</reference>
<protein>
    <submittedName>
        <fullName evidence="1">Protein ORF10A</fullName>
    </submittedName>
</protein>
<proteinExistence type="predicted"/>
<accession>K7PCQ2</accession>
<gene>
    <name evidence="1" type="ORF">CyHV2_ORF10A</name>
</gene>
<dbReference type="GeneID" id="14011423"/>
<dbReference type="EMBL" id="JQ815364">
    <property type="protein sequence ID" value="AFJ20600.1"/>
    <property type="molecule type" value="Genomic_DNA"/>
</dbReference>
<dbReference type="EMBL" id="MN593216">
    <property type="protein sequence ID" value="QIV66834.1"/>
    <property type="molecule type" value="Genomic_DNA"/>
</dbReference>
<evidence type="ECO:0000313" key="1">
    <source>
        <dbReference type="EMBL" id="AFJ20600.1"/>
    </source>
</evidence>
<keyword evidence="3" id="KW-1185">Reference proteome</keyword>
<dbReference type="RefSeq" id="YP_007003838.1">
    <property type="nucleotide sequence ID" value="NC_019495.1"/>
</dbReference>
<reference evidence="1 3" key="1">
    <citation type="journal article" date="2013" name="J. Virol.">
        <title>Comparative genomics of carp herpesviruses.</title>
        <authorList>
            <person name="Davison A.J."/>
            <person name="Kurobe T."/>
            <person name="Gatherer D."/>
            <person name="Cunningham C."/>
            <person name="Korf I."/>
            <person name="Fukuda H."/>
            <person name="Hedrick R.P."/>
            <person name="Waltzek T.B."/>
        </authorList>
    </citation>
    <scope>NUCLEOTIDE SEQUENCE [LARGE SCALE GENOMIC DNA]</scope>
    <source>
        <strain evidence="1">ST-J1</strain>
    </source>
</reference>
<evidence type="ECO:0000313" key="3">
    <source>
        <dbReference type="Proteomes" id="UP000101183"/>
    </source>
</evidence>
<dbReference type="KEGG" id="vg:14011423"/>
<evidence type="ECO:0000313" key="2">
    <source>
        <dbReference type="EMBL" id="QIV66834.1"/>
    </source>
</evidence>
<sequence>MFSYAVLTVLIATGAFASDGARPSVPTTTKPTMKPAMTETMKQTMKQTIKPMTETMKTMKPETETMKQTMKPMTETMKPTMKPETMKPETAEKTVKPTLETIDSNRPAYRPTMSEAERVTGISVTRGSVPTTGEKQQIKYTGQGYTILVDKPSATTAKPATVKPTRPVTATIPRSLEEMLYVVMKANMQTAQTACWQLFHNATVTAATNAAASSTETKPAV</sequence>
<name>K7PCQ2_CYHV2</name>
<organism evidence="1 3">
    <name type="scientific">Cyprinid herpesvirus 2</name>
    <name type="common">CyHV-2</name>
    <dbReference type="NCBI Taxonomy" id="317878"/>
    <lineage>
        <taxon>Viruses</taxon>
        <taxon>Duplodnaviria</taxon>
        <taxon>Heunggongvirae</taxon>
        <taxon>Peploviricota</taxon>
        <taxon>Herviviricetes</taxon>
        <taxon>Herpesvirales</taxon>
        <taxon>Alloherpesviridae</taxon>
        <taxon>Cyvirus</taxon>
        <taxon>Cyvirus cyprinidallo2</taxon>
    </lineage>
</organism>